<proteinExistence type="inferred from homology"/>
<feature type="domain" description="Beta/gamma crystallin 'Greek key'" evidence="6">
    <location>
        <begin position="1"/>
        <end position="38"/>
    </location>
</feature>
<comment type="function">
    <text evidence="1">Crystallins are the dominant structural components of the vertebrate eye lens.</text>
</comment>
<dbReference type="PANTHER" id="PTHR11818">
    <property type="entry name" value="BETA/GAMMA CRYSTALLIN"/>
    <property type="match status" value="1"/>
</dbReference>
<evidence type="ECO:0000259" key="6">
    <source>
        <dbReference type="PROSITE" id="PS50915"/>
    </source>
</evidence>
<keyword evidence="5" id="KW-0677">Repeat</keyword>
<dbReference type="Proteomes" id="UP000694892">
    <property type="component" value="Chromosome 9_10S"/>
</dbReference>
<evidence type="ECO:0000256" key="5">
    <source>
        <dbReference type="ARBA" id="ARBA00022737"/>
    </source>
</evidence>
<dbReference type="FunFam" id="2.60.20.10:FF:000003">
    <property type="entry name" value="Crystallin gamma S"/>
    <property type="match status" value="1"/>
</dbReference>
<keyword evidence="4" id="KW-0273">Eye lens protein</keyword>
<comment type="similarity">
    <text evidence="2">Belongs to the beta/gamma-crystallin family.</text>
</comment>
<evidence type="ECO:0000256" key="1">
    <source>
        <dbReference type="ARBA" id="ARBA00003689"/>
    </source>
</evidence>
<evidence type="ECO:0000256" key="4">
    <source>
        <dbReference type="ARBA" id="ARBA00022613"/>
    </source>
</evidence>
<dbReference type="SUPFAM" id="SSF49695">
    <property type="entry name" value="gamma-Crystallin-like"/>
    <property type="match status" value="1"/>
</dbReference>
<dbReference type="SMART" id="SM00247">
    <property type="entry name" value="XTALbg"/>
    <property type="match status" value="2"/>
</dbReference>
<dbReference type="AlphaFoldDB" id="A0A974H1V8"/>
<dbReference type="GO" id="GO:0005212">
    <property type="term" value="F:structural constituent of eye lens"/>
    <property type="evidence" value="ECO:0007669"/>
    <property type="project" value="UniProtKB-KW"/>
</dbReference>
<organism evidence="7 8">
    <name type="scientific">Xenopus laevis</name>
    <name type="common">African clawed frog</name>
    <dbReference type="NCBI Taxonomy" id="8355"/>
    <lineage>
        <taxon>Eukaryota</taxon>
        <taxon>Metazoa</taxon>
        <taxon>Chordata</taxon>
        <taxon>Craniata</taxon>
        <taxon>Vertebrata</taxon>
        <taxon>Euteleostomi</taxon>
        <taxon>Amphibia</taxon>
        <taxon>Batrachia</taxon>
        <taxon>Anura</taxon>
        <taxon>Pipoidea</taxon>
        <taxon>Pipidae</taxon>
        <taxon>Xenopodinae</taxon>
        <taxon>Xenopus</taxon>
        <taxon>Xenopus</taxon>
    </lineage>
</organism>
<dbReference type="PRINTS" id="PR01367">
    <property type="entry name" value="BGCRYSTALLIN"/>
</dbReference>
<reference evidence="8" key="1">
    <citation type="journal article" date="2016" name="Nature">
        <title>Genome evolution in the allotetraploid frog Xenopus laevis.</title>
        <authorList>
            <person name="Session A.M."/>
            <person name="Uno Y."/>
            <person name="Kwon T."/>
            <person name="Chapman J.A."/>
            <person name="Toyoda A."/>
            <person name="Takahashi S."/>
            <person name="Fukui A."/>
            <person name="Hikosaka A."/>
            <person name="Suzuki A."/>
            <person name="Kondo M."/>
            <person name="van Heeringen S.J."/>
            <person name="Quigley I."/>
            <person name="Heinz S."/>
            <person name="Ogino H."/>
            <person name="Ochi H."/>
            <person name="Hellsten U."/>
            <person name="Lyons J.B."/>
            <person name="Simakov O."/>
            <person name="Putnam N."/>
            <person name="Stites J."/>
            <person name="Kuroki Y."/>
            <person name="Tanaka T."/>
            <person name="Michiue T."/>
            <person name="Watanabe M."/>
            <person name="Bogdanovic O."/>
            <person name="Lister R."/>
            <person name="Georgiou G."/>
            <person name="Paranjpe S.S."/>
            <person name="van Kruijsbergen I."/>
            <person name="Shu S."/>
            <person name="Carlson J."/>
            <person name="Kinoshita T."/>
            <person name="Ohta Y."/>
            <person name="Mawaribuchi S."/>
            <person name="Jenkins J."/>
            <person name="Grimwood J."/>
            <person name="Schmutz J."/>
            <person name="Mitros T."/>
            <person name="Mozaffari S.V."/>
            <person name="Suzuki Y."/>
            <person name="Haramoto Y."/>
            <person name="Yamamoto T.S."/>
            <person name="Takagi C."/>
            <person name="Heald R."/>
            <person name="Miller K."/>
            <person name="Haudenschild C."/>
            <person name="Kitzman J."/>
            <person name="Nakayama T."/>
            <person name="Izutsu Y."/>
            <person name="Robert J."/>
            <person name="Fortriede J."/>
            <person name="Burns K."/>
            <person name="Lotay V."/>
            <person name="Karimi K."/>
            <person name="Yasuoka Y."/>
            <person name="Dichmann D.S."/>
            <person name="Flajnik M.F."/>
            <person name="Houston D.W."/>
            <person name="Shendure J."/>
            <person name="DuPasquier L."/>
            <person name="Vize P.D."/>
            <person name="Zorn A.M."/>
            <person name="Ito M."/>
            <person name="Marcotte E.M."/>
            <person name="Wallingford J.B."/>
            <person name="Ito Y."/>
            <person name="Asashima M."/>
            <person name="Ueno N."/>
            <person name="Matsuda Y."/>
            <person name="Veenstra G.J."/>
            <person name="Fujiyama A."/>
            <person name="Harland R.M."/>
            <person name="Taira M."/>
            <person name="Rokhsar D.S."/>
        </authorList>
    </citation>
    <scope>NUCLEOTIDE SEQUENCE [LARGE SCALE GENOMIC DNA]</scope>
    <source>
        <strain evidence="8">J</strain>
    </source>
</reference>
<dbReference type="InterPro" id="IPR011024">
    <property type="entry name" value="G_crystallin-like"/>
</dbReference>
<dbReference type="GO" id="GO:0002088">
    <property type="term" value="P:lens development in camera-type eye"/>
    <property type="evidence" value="ECO:0007669"/>
    <property type="project" value="TreeGrafter"/>
</dbReference>
<accession>A0A974H1V8</accession>
<comment type="subunit">
    <text evidence="3">Monomer.</text>
</comment>
<evidence type="ECO:0000256" key="3">
    <source>
        <dbReference type="ARBA" id="ARBA00011245"/>
    </source>
</evidence>
<feature type="domain" description="Beta/gamma crystallin 'Greek key'" evidence="6">
    <location>
        <begin position="44"/>
        <end position="84"/>
    </location>
</feature>
<dbReference type="Gene3D" id="2.60.20.10">
    <property type="entry name" value="Crystallins"/>
    <property type="match status" value="2"/>
</dbReference>
<feature type="domain" description="Beta/gamma crystallin 'Greek key'" evidence="6">
    <location>
        <begin position="85"/>
        <end position="127"/>
    </location>
</feature>
<dbReference type="InterPro" id="IPR001064">
    <property type="entry name" value="Beta/gamma_crystallin"/>
</dbReference>
<evidence type="ECO:0000256" key="2">
    <source>
        <dbReference type="ARBA" id="ARBA00009646"/>
    </source>
</evidence>
<dbReference type="EMBL" id="CM004483">
    <property type="protein sequence ID" value="OCT61370.1"/>
    <property type="molecule type" value="Genomic_DNA"/>
</dbReference>
<dbReference type="GO" id="GO:0007601">
    <property type="term" value="P:visual perception"/>
    <property type="evidence" value="ECO:0007669"/>
    <property type="project" value="TreeGrafter"/>
</dbReference>
<gene>
    <name evidence="7" type="ORF">XELAEV_18047393mg</name>
</gene>
<dbReference type="PANTHER" id="PTHR11818:SF119">
    <property type="entry name" value="GAMMA-CRYSTALLIN D"/>
    <property type="match status" value="1"/>
</dbReference>
<feature type="non-terminal residue" evidence="7">
    <location>
        <position position="1"/>
    </location>
</feature>
<dbReference type="PROSITE" id="PS50915">
    <property type="entry name" value="CRYSTALLIN_BETA_GAMMA"/>
    <property type="match status" value="3"/>
</dbReference>
<sequence>IIIINYSGHQYFLKRGEYPDFQQWYGFNDSIRSCRIIPQQRGAYKIKIFEREDFRGDSMEFTDDCTSVHEHFKYNDINSCNIYDGQWIFYELPNYRGHQYYLIPRQYKRYSDWGAMNARVGSFRCVRDSY</sequence>
<protein>
    <recommendedName>
        <fullName evidence="6">Beta/gamma crystallin 'Greek key' domain-containing protein</fullName>
    </recommendedName>
</protein>
<name>A0A974H1V8_XENLA</name>
<dbReference type="InterPro" id="IPR050252">
    <property type="entry name" value="Beta/Gamma-Crystallin"/>
</dbReference>
<evidence type="ECO:0000313" key="8">
    <source>
        <dbReference type="Proteomes" id="UP000694892"/>
    </source>
</evidence>
<dbReference type="Pfam" id="PF00030">
    <property type="entry name" value="Crystall"/>
    <property type="match status" value="2"/>
</dbReference>
<evidence type="ECO:0000313" key="7">
    <source>
        <dbReference type="EMBL" id="OCT61370.1"/>
    </source>
</evidence>